<dbReference type="PRINTS" id="PR01590">
    <property type="entry name" value="HTHFIS"/>
</dbReference>
<dbReference type="RefSeq" id="WP_153249434.1">
    <property type="nucleotide sequence ID" value="NZ_CP044205.1"/>
</dbReference>
<feature type="modified residue" description="4-aspartylphosphate" evidence="2">
    <location>
        <position position="61"/>
    </location>
</feature>
<evidence type="ECO:0000313" key="5">
    <source>
        <dbReference type="Proteomes" id="UP000325755"/>
    </source>
</evidence>
<dbReference type="SUPFAM" id="SSF52172">
    <property type="entry name" value="CheY-like"/>
    <property type="match status" value="1"/>
</dbReference>
<evidence type="ECO:0000259" key="3">
    <source>
        <dbReference type="PROSITE" id="PS50110"/>
    </source>
</evidence>
<dbReference type="Gene3D" id="1.10.10.60">
    <property type="entry name" value="Homeodomain-like"/>
    <property type="match status" value="1"/>
</dbReference>
<dbReference type="OrthoDB" id="9802426at2"/>
<dbReference type="InterPro" id="IPR002197">
    <property type="entry name" value="HTH_Fis"/>
</dbReference>
<dbReference type="PROSITE" id="PS50110">
    <property type="entry name" value="RESPONSE_REGULATORY"/>
    <property type="match status" value="1"/>
</dbReference>
<dbReference type="SMART" id="SM00448">
    <property type="entry name" value="REC"/>
    <property type="match status" value="1"/>
</dbReference>
<dbReference type="InterPro" id="IPR001789">
    <property type="entry name" value="Sig_transdc_resp-reg_receiver"/>
</dbReference>
<keyword evidence="5" id="KW-1185">Reference proteome</keyword>
<organism evidence="4 5">
    <name type="scientific">Candidatus Methylospira mobilis</name>
    <dbReference type="NCBI Taxonomy" id="1808979"/>
    <lineage>
        <taxon>Bacteria</taxon>
        <taxon>Pseudomonadati</taxon>
        <taxon>Pseudomonadota</taxon>
        <taxon>Gammaproteobacteria</taxon>
        <taxon>Methylococcales</taxon>
        <taxon>Methylococcaceae</taxon>
        <taxon>Candidatus Methylospira</taxon>
    </lineage>
</organism>
<dbReference type="PANTHER" id="PTHR44591:SF3">
    <property type="entry name" value="RESPONSE REGULATORY DOMAIN-CONTAINING PROTEIN"/>
    <property type="match status" value="1"/>
</dbReference>
<dbReference type="Gene3D" id="3.40.50.2300">
    <property type="match status" value="1"/>
</dbReference>
<evidence type="ECO:0000313" key="4">
    <source>
        <dbReference type="EMBL" id="QFY43451.1"/>
    </source>
</evidence>
<dbReference type="InParanoid" id="A0A5Q0BMH9"/>
<dbReference type="GO" id="GO:0000160">
    <property type="term" value="P:phosphorelay signal transduction system"/>
    <property type="evidence" value="ECO:0007669"/>
    <property type="project" value="InterPro"/>
</dbReference>
<dbReference type="AlphaFoldDB" id="A0A5Q0BMH9"/>
<dbReference type="InterPro" id="IPR009057">
    <property type="entry name" value="Homeodomain-like_sf"/>
</dbReference>
<feature type="domain" description="Response regulatory" evidence="3">
    <location>
        <begin position="12"/>
        <end position="126"/>
    </location>
</feature>
<dbReference type="GO" id="GO:0043565">
    <property type="term" value="F:sequence-specific DNA binding"/>
    <property type="evidence" value="ECO:0007669"/>
    <property type="project" value="InterPro"/>
</dbReference>
<evidence type="ECO:0000256" key="2">
    <source>
        <dbReference type="PROSITE-ProRule" id="PRU00169"/>
    </source>
</evidence>
<proteinExistence type="predicted"/>
<name>A0A5Q0BMH9_9GAMM</name>
<sequence>MSTIAYITENPRLLLVDDDETFCMVLEEALQKRNFDVYVAHNLQQAMEIARQVEPEYAVIDLRIGQDSGLAMAKYLVDLDDNTRVVILTGYASVATAVEAIKLGAIHYLTKPADADEILAALHKDGGDPTVEIKDRPLSVKRLEWEHLQKILAEHDGNISAAARALNMHRRTLQRKLEKRPVKD</sequence>
<dbReference type="Pfam" id="PF00072">
    <property type="entry name" value="Response_reg"/>
    <property type="match status" value="1"/>
</dbReference>
<reference evidence="4 5" key="1">
    <citation type="submission" date="2019-09" db="EMBL/GenBank/DDBJ databases">
        <title>Ecophysiology of the spiral-shaped methanotroph Methylospira mobilis as revealed by the complete genome sequence.</title>
        <authorList>
            <person name="Oshkin I.Y."/>
            <person name="Dedysh S.N."/>
            <person name="Miroshnikov K."/>
            <person name="Danilova O.V."/>
            <person name="Hakobyan A."/>
            <person name="Liesack W."/>
        </authorList>
    </citation>
    <scope>NUCLEOTIDE SEQUENCE [LARGE SCALE GENOMIC DNA]</scope>
    <source>
        <strain evidence="4 5">Shm1</strain>
    </source>
</reference>
<dbReference type="EMBL" id="CP044205">
    <property type="protein sequence ID" value="QFY43451.1"/>
    <property type="molecule type" value="Genomic_DNA"/>
</dbReference>
<dbReference type="SUPFAM" id="SSF46689">
    <property type="entry name" value="Homeodomain-like"/>
    <property type="match status" value="1"/>
</dbReference>
<dbReference type="Proteomes" id="UP000325755">
    <property type="component" value="Chromosome"/>
</dbReference>
<keyword evidence="1 2" id="KW-0597">Phosphoprotein</keyword>
<dbReference type="InterPro" id="IPR011006">
    <property type="entry name" value="CheY-like_superfamily"/>
</dbReference>
<protein>
    <submittedName>
        <fullName evidence="4">Response regulator transcription factor</fullName>
    </submittedName>
</protein>
<dbReference type="Pfam" id="PF02954">
    <property type="entry name" value="HTH_8"/>
    <property type="match status" value="1"/>
</dbReference>
<dbReference type="PANTHER" id="PTHR44591">
    <property type="entry name" value="STRESS RESPONSE REGULATOR PROTEIN 1"/>
    <property type="match status" value="1"/>
</dbReference>
<dbReference type="CDD" id="cd17563">
    <property type="entry name" value="REC_RegA-like"/>
    <property type="match status" value="1"/>
</dbReference>
<dbReference type="KEGG" id="mmob:F6R98_13155"/>
<dbReference type="InterPro" id="IPR050595">
    <property type="entry name" value="Bact_response_regulator"/>
</dbReference>
<gene>
    <name evidence="4" type="ORF">F6R98_13155</name>
</gene>
<accession>A0A5Q0BMH9</accession>
<evidence type="ECO:0000256" key="1">
    <source>
        <dbReference type="ARBA" id="ARBA00022553"/>
    </source>
</evidence>